<feature type="transmembrane region" description="Helical" evidence="1">
    <location>
        <begin position="79"/>
        <end position="98"/>
    </location>
</feature>
<name>A0ABP1QRH4_9HEXA</name>
<keyword evidence="3" id="KW-1185">Reference proteome</keyword>
<comment type="caution">
    <text evidence="2">The sequence shown here is derived from an EMBL/GenBank/DDBJ whole genome shotgun (WGS) entry which is preliminary data.</text>
</comment>
<evidence type="ECO:0000313" key="2">
    <source>
        <dbReference type="EMBL" id="CAL8110089.1"/>
    </source>
</evidence>
<sequence length="169" mass="19500">MVWNGKKQYDTFINKDPTLRLSALDVTMVLLGTLTSVFFIHTAWTKAEMFRWLLETDPEGKSLLPQRNNKGILETNQNVLSIICPFASIFLYLFTSFKDIFQNKPGVFAMYEKGHPTPYIVYLTVYGLVIVGHLFDVILQIVVLVFRDRLQYFLDLLESDNPAPEEVDN</sequence>
<reference evidence="2 3" key="1">
    <citation type="submission" date="2024-08" db="EMBL/GenBank/DDBJ databases">
        <authorList>
            <person name="Cucini C."/>
            <person name="Frati F."/>
        </authorList>
    </citation>
    <scope>NUCLEOTIDE SEQUENCE [LARGE SCALE GENOMIC DNA]</scope>
</reference>
<keyword evidence="1" id="KW-0472">Membrane</keyword>
<keyword evidence="1" id="KW-0812">Transmembrane</keyword>
<dbReference type="EMBL" id="CAXLJM020000043">
    <property type="protein sequence ID" value="CAL8110089.1"/>
    <property type="molecule type" value="Genomic_DNA"/>
</dbReference>
<keyword evidence="1" id="KW-1133">Transmembrane helix</keyword>
<accession>A0ABP1QRH4</accession>
<gene>
    <name evidence="2" type="ORF">ODALV1_LOCUS13966</name>
</gene>
<evidence type="ECO:0000313" key="3">
    <source>
        <dbReference type="Proteomes" id="UP001642540"/>
    </source>
</evidence>
<evidence type="ECO:0000256" key="1">
    <source>
        <dbReference type="SAM" id="Phobius"/>
    </source>
</evidence>
<feature type="transmembrane region" description="Helical" evidence="1">
    <location>
        <begin position="21"/>
        <end position="44"/>
    </location>
</feature>
<proteinExistence type="predicted"/>
<dbReference type="Proteomes" id="UP001642540">
    <property type="component" value="Unassembled WGS sequence"/>
</dbReference>
<feature type="transmembrane region" description="Helical" evidence="1">
    <location>
        <begin position="119"/>
        <end position="146"/>
    </location>
</feature>
<protein>
    <submittedName>
        <fullName evidence="2">Uncharacterized protein</fullName>
    </submittedName>
</protein>
<organism evidence="2 3">
    <name type="scientific">Orchesella dallaii</name>
    <dbReference type="NCBI Taxonomy" id="48710"/>
    <lineage>
        <taxon>Eukaryota</taxon>
        <taxon>Metazoa</taxon>
        <taxon>Ecdysozoa</taxon>
        <taxon>Arthropoda</taxon>
        <taxon>Hexapoda</taxon>
        <taxon>Collembola</taxon>
        <taxon>Entomobryomorpha</taxon>
        <taxon>Entomobryoidea</taxon>
        <taxon>Orchesellidae</taxon>
        <taxon>Orchesellinae</taxon>
        <taxon>Orchesella</taxon>
    </lineage>
</organism>